<dbReference type="Proteomes" id="UP001595613">
    <property type="component" value="Unassembled WGS sequence"/>
</dbReference>
<dbReference type="EMBL" id="JBHRYD010000001">
    <property type="protein sequence ID" value="MFC3703183.1"/>
    <property type="molecule type" value="Genomic_DNA"/>
</dbReference>
<keyword evidence="4" id="KW-1185">Reference proteome</keyword>
<proteinExistence type="inferred from homology"/>
<evidence type="ECO:0000256" key="1">
    <source>
        <dbReference type="ARBA" id="ARBA00006817"/>
    </source>
</evidence>
<gene>
    <name evidence="3" type="ORF">ACFOOL_00260</name>
</gene>
<sequence>MTEHAKIHHAKTAATDRDLVLTRLIDAPPEAVYRCWTDPELLVKWFAPRPWTTPRATLDVRPGGASSVVMADEAGTEYPNPGQYLEVVPNRRLVFTDAFTGDWTPSEKPFFTCILTFEPENGKTRYTALARHWTVEDRQAHEKMGFHEGWGLCAAQLEEVARGIQG</sequence>
<dbReference type="SUPFAM" id="SSF55961">
    <property type="entry name" value="Bet v1-like"/>
    <property type="match status" value="1"/>
</dbReference>
<reference evidence="4" key="1">
    <citation type="journal article" date="2019" name="Int. J. Syst. Evol. Microbiol.">
        <title>The Global Catalogue of Microorganisms (GCM) 10K type strain sequencing project: providing services to taxonomists for standard genome sequencing and annotation.</title>
        <authorList>
            <consortium name="The Broad Institute Genomics Platform"/>
            <consortium name="The Broad Institute Genome Sequencing Center for Infectious Disease"/>
            <person name="Wu L."/>
            <person name="Ma J."/>
        </authorList>
    </citation>
    <scope>NUCLEOTIDE SEQUENCE [LARGE SCALE GENOMIC DNA]</scope>
    <source>
        <strain evidence="4">KCTC 42281</strain>
    </source>
</reference>
<dbReference type="InterPro" id="IPR013538">
    <property type="entry name" value="ASHA1/2-like_C"/>
</dbReference>
<comment type="caution">
    <text evidence="3">The sequence shown here is derived from an EMBL/GenBank/DDBJ whole genome shotgun (WGS) entry which is preliminary data.</text>
</comment>
<dbReference type="RefSeq" id="WP_380093819.1">
    <property type="nucleotide sequence ID" value="NZ_JBHRYD010000001.1"/>
</dbReference>
<accession>A0ABV7WYE5</accession>
<dbReference type="CDD" id="cd08896">
    <property type="entry name" value="SRPBCC_CalC_Aha1-like_3"/>
    <property type="match status" value="1"/>
</dbReference>
<comment type="similarity">
    <text evidence="1">Belongs to the AHA1 family.</text>
</comment>
<dbReference type="Pfam" id="PF08327">
    <property type="entry name" value="AHSA1"/>
    <property type="match status" value="1"/>
</dbReference>
<evidence type="ECO:0000313" key="3">
    <source>
        <dbReference type="EMBL" id="MFC3703183.1"/>
    </source>
</evidence>
<protein>
    <submittedName>
        <fullName evidence="3">SRPBCC family protein</fullName>
    </submittedName>
</protein>
<evidence type="ECO:0000313" key="4">
    <source>
        <dbReference type="Proteomes" id="UP001595613"/>
    </source>
</evidence>
<dbReference type="InterPro" id="IPR023393">
    <property type="entry name" value="START-like_dom_sf"/>
</dbReference>
<feature type="domain" description="Activator of Hsp90 ATPase homologue 1/2-like C-terminal" evidence="2">
    <location>
        <begin position="26"/>
        <end position="160"/>
    </location>
</feature>
<organism evidence="3 4">
    <name type="scientific">Devosia honganensis</name>
    <dbReference type="NCBI Taxonomy" id="1610527"/>
    <lineage>
        <taxon>Bacteria</taxon>
        <taxon>Pseudomonadati</taxon>
        <taxon>Pseudomonadota</taxon>
        <taxon>Alphaproteobacteria</taxon>
        <taxon>Hyphomicrobiales</taxon>
        <taxon>Devosiaceae</taxon>
        <taxon>Devosia</taxon>
    </lineage>
</organism>
<evidence type="ECO:0000259" key="2">
    <source>
        <dbReference type="Pfam" id="PF08327"/>
    </source>
</evidence>
<dbReference type="Gene3D" id="3.30.530.20">
    <property type="match status" value="1"/>
</dbReference>
<name>A0ABV7WYE5_9HYPH</name>